<dbReference type="InterPro" id="IPR036388">
    <property type="entry name" value="WH-like_DNA-bd_sf"/>
</dbReference>
<dbReference type="InterPro" id="IPR039422">
    <property type="entry name" value="MarR/SlyA-like"/>
</dbReference>
<evidence type="ECO:0000313" key="3">
    <source>
        <dbReference type="Proteomes" id="UP000778578"/>
    </source>
</evidence>
<dbReference type="PRINTS" id="PR00598">
    <property type="entry name" value="HTHMARR"/>
</dbReference>
<dbReference type="Pfam" id="PF12802">
    <property type="entry name" value="MarR_2"/>
    <property type="match status" value="1"/>
</dbReference>
<feature type="domain" description="HTH marR-type" evidence="1">
    <location>
        <begin position="19"/>
        <end position="151"/>
    </location>
</feature>
<dbReference type="Proteomes" id="UP000778578">
    <property type="component" value="Unassembled WGS sequence"/>
</dbReference>
<evidence type="ECO:0000313" key="2">
    <source>
        <dbReference type="EMBL" id="MBY8881786.1"/>
    </source>
</evidence>
<organism evidence="2 3">
    <name type="scientific">Actinacidiphila acidipaludis</name>
    <dbReference type="NCBI Taxonomy" id="2873382"/>
    <lineage>
        <taxon>Bacteria</taxon>
        <taxon>Bacillati</taxon>
        <taxon>Actinomycetota</taxon>
        <taxon>Actinomycetes</taxon>
        <taxon>Kitasatosporales</taxon>
        <taxon>Streptomycetaceae</taxon>
        <taxon>Actinacidiphila</taxon>
    </lineage>
</organism>
<dbReference type="InterPro" id="IPR000835">
    <property type="entry name" value="HTH_MarR-typ"/>
</dbReference>
<keyword evidence="3" id="KW-1185">Reference proteome</keyword>
<dbReference type="Gene3D" id="1.10.10.10">
    <property type="entry name" value="Winged helix-like DNA-binding domain superfamily/Winged helix DNA-binding domain"/>
    <property type="match status" value="1"/>
</dbReference>
<dbReference type="RefSeq" id="WP_222967848.1">
    <property type="nucleotide sequence ID" value="NZ_JAINZZ010000055.1"/>
</dbReference>
<dbReference type="SUPFAM" id="SSF46785">
    <property type="entry name" value="Winged helix' DNA-binding domain"/>
    <property type="match status" value="1"/>
</dbReference>
<sequence length="168" mass="18345">MNEAMDGIWDDRAAPERLRGLPSRLLGRASGHADRLVGAALAGADARKWHYGVLVALHEGGPASQSSLSTRTAVHRSDLVAVINELAEQGHVERTPDPADRRRNVITLTAQGRRHLRRLDKLVDSAQDALLAPLSPAEREQFAAMLRRVVEHQAAERQASHDDGAPPR</sequence>
<dbReference type="PANTHER" id="PTHR33164">
    <property type="entry name" value="TRANSCRIPTIONAL REGULATOR, MARR FAMILY"/>
    <property type="match status" value="1"/>
</dbReference>
<reference evidence="2 3" key="1">
    <citation type="submission" date="2021-08" db="EMBL/GenBank/DDBJ databases">
        <title>WGS of actinomycetes from Thailand.</title>
        <authorList>
            <person name="Thawai C."/>
        </authorList>
    </citation>
    <scope>NUCLEOTIDE SEQUENCE [LARGE SCALE GENOMIC DNA]</scope>
    <source>
        <strain evidence="2 3">PLK6-54</strain>
    </source>
</reference>
<dbReference type="SMART" id="SM00347">
    <property type="entry name" value="HTH_MARR"/>
    <property type="match status" value="1"/>
</dbReference>
<protein>
    <submittedName>
        <fullName evidence="2">MarR family transcriptional regulator</fullName>
    </submittedName>
</protein>
<dbReference type="PANTHER" id="PTHR33164:SF95">
    <property type="entry name" value="TRANSCRIPTIONAL REGULATOR"/>
    <property type="match status" value="1"/>
</dbReference>
<proteinExistence type="predicted"/>
<name>A0ABS7QF44_9ACTN</name>
<dbReference type="EMBL" id="JAINZZ010000055">
    <property type="protein sequence ID" value="MBY8881786.1"/>
    <property type="molecule type" value="Genomic_DNA"/>
</dbReference>
<evidence type="ECO:0000259" key="1">
    <source>
        <dbReference type="PROSITE" id="PS50995"/>
    </source>
</evidence>
<gene>
    <name evidence="2" type="ORF">K7862_29745</name>
</gene>
<dbReference type="PROSITE" id="PS50995">
    <property type="entry name" value="HTH_MARR_2"/>
    <property type="match status" value="1"/>
</dbReference>
<accession>A0ABS7QF44</accession>
<dbReference type="InterPro" id="IPR036390">
    <property type="entry name" value="WH_DNA-bd_sf"/>
</dbReference>
<comment type="caution">
    <text evidence="2">The sequence shown here is derived from an EMBL/GenBank/DDBJ whole genome shotgun (WGS) entry which is preliminary data.</text>
</comment>